<evidence type="ECO:0000256" key="4">
    <source>
        <dbReference type="ARBA" id="ARBA00023163"/>
    </source>
</evidence>
<dbReference type="Gene3D" id="1.10.10.10">
    <property type="entry name" value="Winged helix-like DNA-binding domain superfamily/Winged helix DNA-binding domain"/>
    <property type="match status" value="1"/>
</dbReference>
<dbReference type="PANTHER" id="PTHR48111">
    <property type="entry name" value="REGULATOR OF RPOS"/>
    <property type="match status" value="1"/>
</dbReference>
<keyword evidence="4" id="KW-0804">Transcription</keyword>
<name>A0ABS5ACR1_9PSEU</name>
<reference evidence="9 10" key="1">
    <citation type="submission" date="2021-03" db="EMBL/GenBank/DDBJ databases">
        <title>Sequencing the genomes of 1000 actinobacteria strains.</title>
        <authorList>
            <person name="Klenk H.-P."/>
        </authorList>
    </citation>
    <scope>NUCLEOTIDE SEQUENCE [LARGE SCALE GENOMIC DNA]</scope>
    <source>
        <strain evidence="9 10">DSM 44580</strain>
    </source>
</reference>
<dbReference type="SMART" id="SM00862">
    <property type="entry name" value="Trans_reg_C"/>
    <property type="match status" value="1"/>
</dbReference>
<dbReference type="PROSITE" id="PS50110">
    <property type="entry name" value="RESPONSE_REGULATORY"/>
    <property type="match status" value="1"/>
</dbReference>
<dbReference type="CDD" id="cd00383">
    <property type="entry name" value="trans_reg_C"/>
    <property type="match status" value="1"/>
</dbReference>
<accession>A0ABS5ACR1</accession>
<evidence type="ECO:0000259" key="8">
    <source>
        <dbReference type="PROSITE" id="PS51755"/>
    </source>
</evidence>
<keyword evidence="3 6" id="KW-0238">DNA-binding</keyword>
<evidence type="ECO:0000313" key="9">
    <source>
        <dbReference type="EMBL" id="MBP2474373.1"/>
    </source>
</evidence>
<dbReference type="Pfam" id="PF00486">
    <property type="entry name" value="Trans_reg_C"/>
    <property type="match status" value="1"/>
</dbReference>
<dbReference type="InterPro" id="IPR016032">
    <property type="entry name" value="Sig_transdc_resp-reg_C-effctor"/>
</dbReference>
<organism evidence="9 10">
    <name type="scientific">Crossiella equi</name>
    <dbReference type="NCBI Taxonomy" id="130796"/>
    <lineage>
        <taxon>Bacteria</taxon>
        <taxon>Bacillati</taxon>
        <taxon>Actinomycetota</taxon>
        <taxon>Actinomycetes</taxon>
        <taxon>Pseudonocardiales</taxon>
        <taxon>Pseudonocardiaceae</taxon>
        <taxon>Crossiella</taxon>
    </lineage>
</organism>
<protein>
    <submittedName>
        <fullName evidence="9">DNA-binding response OmpR family regulator</fullName>
    </submittedName>
</protein>
<dbReference type="Pfam" id="PF00072">
    <property type="entry name" value="Response_reg"/>
    <property type="match status" value="1"/>
</dbReference>
<evidence type="ECO:0000256" key="6">
    <source>
        <dbReference type="PROSITE-ProRule" id="PRU01091"/>
    </source>
</evidence>
<dbReference type="PANTHER" id="PTHR48111:SF4">
    <property type="entry name" value="DNA-BINDING DUAL TRANSCRIPTIONAL REGULATOR OMPR"/>
    <property type="match status" value="1"/>
</dbReference>
<feature type="domain" description="Response regulatory" evidence="7">
    <location>
        <begin position="4"/>
        <end position="117"/>
    </location>
</feature>
<dbReference type="EMBL" id="JAGIOO010000001">
    <property type="protein sequence ID" value="MBP2474373.1"/>
    <property type="molecule type" value="Genomic_DNA"/>
</dbReference>
<feature type="DNA-binding region" description="OmpR/PhoB-type" evidence="6">
    <location>
        <begin position="127"/>
        <end position="226"/>
    </location>
</feature>
<evidence type="ECO:0000256" key="2">
    <source>
        <dbReference type="ARBA" id="ARBA00023015"/>
    </source>
</evidence>
<evidence type="ECO:0000256" key="3">
    <source>
        <dbReference type="ARBA" id="ARBA00023125"/>
    </source>
</evidence>
<sequence length="227" mass="24798">MSARILLAEDDPRQARLIRTYLERAGYVVLVCGDGPTALALARERRPDLVVLDVMMPGLGGIDVCRVLRAESTVPILMLTARSADADLVLGLDVGADDYLTKPYSPTELTARVRALLRRAATAPAKAAVVRVGELELDPVRYEVRVAGEAVELTAKEFDILHLLAGDPGVPFSRTQILDRAFGADSYVLERTVDAHVKNLRRKIEPDPAKPTYVRTVTGRGYKLAQP</sequence>
<dbReference type="CDD" id="cd17574">
    <property type="entry name" value="REC_OmpR"/>
    <property type="match status" value="1"/>
</dbReference>
<dbReference type="InterPro" id="IPR001867">
    <property type="entry name" value="OmpR/PhoB-type_DNA-bd"/>
</dbReference>
<dbReference type="SUPFAM" id="SSF46894">
    <property type="entry name" value="C-terminal effector domain of the bipartite response regulators"/>
    <property type="match status" value="1"/>
</dbReference>
<dbReference type="Proteomes" id="UP001519363">
    <property type="component" value="Unassembled WGS sequence"/>
</dbReference>
<evidence type="ECO:0000256" key="1">
    <source>
        <dbReference type="ARBA" id="ARBA00022553"/>
    </source>
</evidence>
<evidence type="ECO:0000313" key="10">
    <source>
        <dbReference type="Proteomes" id="UP001519363"/>
    </source>
</evidence>
<dbReference type="InterPro" id="IPR001789">
    <property type="entry name" value="Sig_transdc_resp-reg_receiver"/>
</dbReference>
<evidence type="ECO:0000256" key="5">
    <source>
        <dbReference type="PROSITE-ProRule" id="PRU00169"/>
    </source>
</evidence>
<dbReference type="SMART" id="SM00448">
    <property type="entry name" value="REC"/>
    <property type="match status" value="1"/>
</dbReference>
<feature type="modified residue" description="4-aspartylphosphate" evidence="5">
    <location>
        <position position="53"/>
    </location>
</feature>
<dbReference type="InterPro" id="IPR011006">
    <property type="entry name" value="CheY-like_superfamily"/>
</dbReference>
<feature type="domain" description="OmpR/PhoB-type" evidence="8">
    <location>
        <begin position="127"/>
        <end position="226"/>
    </location>
</feature>
<evidence type="ECO:0000259" key="7">
    <source>
        <dbReference type="PROSITE" id="PS50110"/>
    </source>
</evidence>
<keyword evidence="2" id="KW-0805">Transcription regulation</keyword>
<gene>
    <name evidence="9" type="ORF">JOF53_003245</name>
</gene>
<dbReference type="Gene3D" id="3.40.50.2300">
    <property type="match status" value="1"/>
</dbReference>
<keyword evidence="1 5" id="KW-0597">Phosphoprotein</keyword>
<dbReference type="InterPro" id="IPR039420">
    <property type="entry name" value="WalR-like"/>
</dbReference>
<keyword evidence="10" id="KW-1185">Reference proteome</keyword>
<dbReference type="RefSeq" id="WP_086783884.1">
    <property type="nucleotide sequence ID" value="NZ_JAGIOO010000001.1"/>
</dbReference>
<comment type="caution">
    <text evidence="9">The sequence shown here is derived from an EMBL/GenBank/DDBJ whole genome shotgun (WGS) entry which is preliminary data.</text>
</comment>
<dbReference type="InterPro" id="IPR036388">
    <property type="entry name" value="WH-like_DNA-bd_sf"/>
</dbReference>
<proteinExistence type="predicted"/>
<dbReference type="SUPFAM" id="SSF52172">
    <property type="entry name" value="CheY-like"/>
    <property type="match status" value="1"/>
</dbReference>
<dbReference type="Gene3D" id="6.10.250.690">
    <property type="match status" value="1"/>
</dbReference>
<dbReference type="GO" id="GO:0003677">
    <property type="term" value="F:DNA binding"/>
    <property type="evidence" value="ECO:0007669"/>
    <property type="project" value="UniProtKB-KW"/>
</dbReference>
<dbReference type="PROSITE" id="PS51755">
    <property type="entry name" value="OMPR_PHOB"/>
    <property type="match status" value="1"/>
</dbReference>